<proteinExistence type="predicted"/>
<dbReference type="Proteomes" id="UP000263012">
    <property type="component" value="Chromosome"/>
</dbReference>
<protein>
    <recommendedName>
        <fullName evidence="3">Polyketide cyclase</fullName>
    </recommendedName>
</protein>
<organism evidence="1 2">
    <name type="scientific">Halalkaliarchaeum desulfuricum</name>
    <dbReference type="NCBI Taxonomy" id="2055893"/>
    <lineage>
        <taxon>Archaea</taxon>
        <taxon>Methanobacteriati</taxon>
        <taxon>Methanobacteriota</taxon>
        <taxon>Stenosarchaea group</taxon>
        <taxon>Halobacteria</taxon>
        <taxon>Halobacteriales</taxon>
        <taxon>Haloferacaceae</taxon>
        <taxon>Halalkaliarchaeum</taxon>
    </lineage>
</organism>
<dbReference type="RefSeq" id="WP_119818393.1">
    <property type="nucleotide sequence ID" value="NZ_CP025066.1"/>
</dbReference>
<dbReference type="EMBL" id="CP025066">
    <property type="protein sequence ID" value="AUX09586.1"/>
    <property type="molecule type" value="Genomic_DNA"/>
</dbReference>
<name>A0A343TKG4_9EURY</name>
<dbReference type="Gene3D" id="3.30.530.20">
    <property type="match status" value="1"/>
</dbReference>
<evidence type="ECO:0000313" key="1">
    <source>
        <dbReference type="EMBL" id="AUX09586.1"/>
    </source>
</evidence>
<evidence type="ECO:0008006" key="3">
    <source>
        <dbReference type="Google" id="ProtNLM"/>
    </source>
</evidence>
<dbReference type="InterPro" id="IPR023393">
    <property type="entry name" value="START-like_dom_sf"/>
</dbReference>
<sequence length="146" mass="16478">MTVRVSRTFEFAADPDDVWAFISNPDKRAGAISVVDSYEVHEDGSATWQVALPIPVISSTVTVETENLRMEPPNRVKFIGRSKALRVTGEHEIEPTDSGCNLHNEFIVEGRLPGVERFFKRNLDEELSNLERALRVELDLIEEVDP</sequence>
<dbReference type="Pfam" id="PF10604">
    <property type="entry name" value="Polyketide_cyc2"/>
    <property type="match status" value="1"/>
</dbReference>
<reference evidence="2" key="1">
    <citation type="submission" date="2017-11" db="EMBL/GenBank/DDBJ databases">
        <title>Phenotypic and genomic properties of facultatively anaerobic sulfur-reducing natronoarchaea from hypersaline soda lakes.</title>
        <authorList>
            <person name="Sorokin D.Y."/>
            <person name="Kublanov I.V."/>
            <person name="Roman P."/>
            <person name="Sinninghe Damste J.S."/>
            <person name="Golyshin P.N."/>
            <person name="Rojo D."/>
            <person name="Ciordia S."/>
            <person name="Mena M.D.C."/>
            <person name="Ferrer M."/>
            <person name="Messina E."/>
            <person name="Smedile F."/>
            <person name="La Spada G."/>
            <person name="La Cono V."/>
            <person name="Yakimov M.M."/>
        </authorList>
    </citation>
    <scope>NUCLEOTIDE SEQUENCE [LARGE SCALE GENOMIC DNA]</scope>
    <source>
        <strain evidence="2">AArc-Sl</strain>
    </source>
</reference>
<dbReference type="OrthoDB" id="25755at2157"/>
<dbReference type="SUPFAM" id="SSF55961">
    <property type="entry name" value="Bet v1-like"/>
    <property type="match status" value="1"/>
</dbReference>
<accession>A0A343TKG4</accession>
<gene>
    <name evidence="1" type="ORF">AArcSl_1961</name>
</gene>
<dbReference type="KEGG" id="hdf:AArcSl_1961"/>
<dbReference type="AlphaFoldDB" id="A0A343TKG4"/>
<dbReference type="CDD" id="cd07812">
    <property type="entry name" value="SRPBCC"/>
    <property type="match status" value="1"/>
</dbReference>
<dbReference type="GeneID" id="37878315"/>
<keyword evidence="2" id="KW-1185">Reference proteome</keyword>
<evidence type="ECO:0000313" key="2">
    <source>
        <dbReference type="Proteomes" id="UP000263012"/>
    </source>
</evidence>
<dbReference type="InterPro" id="IPR019587">
    <property type="entry name" value="Polyketide_cyclase/dehydratase"/>
</dbReference>